<dbReference type="Proteomes" id="UP000672934">
    <property type="component" value="Unassembled WGS sequence"/>
</dbReference>
<feature type="chain" id="PRO_5036942078" description="Lipoprotein" evidence="2">
    <location>
        <begin position="25"/>
        <end position="78"/>
    </location>
</feature>
<keyword evidence="4" id="KW-1185">Reference proteome</keyword>
<protein>
    <recommendedName>
        <fullName evidence="5">Lipoprotein</fullName>
    </recommendedName>
</protein>
<evidence type="ECO:0000313" key="3">
    <source>
        <dbReference type="EMBL" id="CAG2128848.1"/>
    </source>
</evidence>
<reference evidence="3" key="1">
    <citation type="submission" date="2021-03" db="EMBL/GenBank/DDBJ databases">
        <authorList>
            <person name="Peeters C."/>
        </authorList>
    </citation>
    <scope>NUCLEOTIDE SEQUENCE</scope>
    <source>
        <strain evidence="3">LMG 31506</strain>
    </source>
</reference>
<dbReference type="AlphaFoldDB" id="A0A916MW19"/>
<comment type="caution">
    <text evidence="3">The sequence shown here is derived from an EMBL/GenBank/DDBJ whole genome shotgun (WGS) entry which is preliminary data.</text>
</comment>
<feature type="signal peptide" evidence="2">
    <location>
        <begin position="1"/>
        <end position="24"/>
    </location>
</feature>
<sequence length="78" mass="8475">MTRIPMAAMLAVAGLLLAGCGEKAQTATASHKKSDTPAFKGAPDDPFVVKGWTAGDKTSWDNQIRQRNQLQNEYNRTP</sequence>
<keyword evidence="2" id="KW-0732">Signal</keyword>
<name>A0A916MW19_9BURK</name>
<evidence type="ECO:0000313" key="4">
    <source>
        <dbReference type="Proteomes" id="UP000672934"/>
    </source>
</evidence>
<dbReference type="RefSeq" id="WP_211945568.1">
    <property type="nucleotide sequence ID" value="NZ_CAJPUY010000002.1"/>
</dbReference>
<accession>A0A916MW19</accession>
<feature type="region of interest" description="Disordered" evidence="1">
    <location>
        <begin position="58"/>
        <end position="78"/>
    </location>
</feature>
<evidence type="ECO:0000256" key="2">
    <source>
        <dbReference type="SAM" id="SignalP"/>
    </source>
</evidence>
<dbReference type="EMBL" id="CAJPUY010000002">
    <property type="protein sequence ID" value="CAG2128848.1"/>
    <property type="molecule type" value="Genomic_DNA"/>
</dbReference>
<gene>
    <name evidence="3" type="ORF">LMG31506_00541</name>
</gene>
<evidence type="ECO:0008006" key="5">
    <source>
        <dbReference type="Google" id="ProtNLM"/>
    </source>
</evidence>
<dbReference type="PROSITE" id="PS51257">
    <property type="entry name" value="PROKAR_LIPOPROTEIN"/>
    <property type="match status" value="1"/>
</dbReference>
<feature type="compositionally biased region" description="Polar residues" evidence="1">
    <location>
        <begin position="60"/>
        <end position="78"/>
    </location>
</feature>
<proteinExistence type="predicted"/>
<organism evidence="3 4">
    <name type="scientific">Cupriavidus yeoncheonensis</name>
    <dbReference type="NCBI Taxonomy" id="1462994"/>
    <lineage>
        <taxon>Bacteria</taxon>
        <taxon>Pseudomonadati</taxon>
        <taxon>Pseudomonadota</taxon>
        <taxon>Betaproteobacteria</taxon>
        <taxon>Burkholderiales</taxon>
        <taxon>Burkholderiaceae</taxon>
        <taxon>Cupriavidus</taxon>
    </lineage>
</organism>
<evidence type="ECO:0000256" key="1">
    <source>
        <dbReference type="SAM" id="MobiDB-lite"/>
    </source>
</evidence>